<evidence type="ECO:0000256" key="7">
    <source>
        <dbReference type="ARBA" id="ARBA00022989"/>
    </source>
</evidence>
<keyword evidence="6" id="KW-0752">Steroid biosynthesis</keyword>
<evidence type="ECO:0000256" key="12">
    <source>
        <dbReference type="ARBA" id="ARBA00023221"/>
    </source>
</evidence>
<dbReference type="EMBL" id="VFLP01000060">
    <property type="protein sequence ID" value="TRX90032.1"/>
    <property type="molecule type" value="Genomic_DNA"/>
</dbReference>
<dbReference type="Proteomes" id="UP000319160">
    <property type="component" value="Unassembled WGS sequence"/>
</dbReference>
<keyword evidence="15" id="KW-1185">Reference proteome</keyword>
<keyword evidence="5" id="KW-0256">Endoplasmic reticulum</keyword>
<evidence type="ECO:0000256" key="8">
    <source>
        <dbReference type="ARBA" id="ARBA00023011"/>
    </source>
</evidence>
<sequence>MNTFTFLPQHEGYLPYFLLMPALMAAIHTVACYVNSPTVSLTQFSGPAAPPPNGLLARVYGVKNIYTSLIRFYAAYHISNPQIYDLATLTFVGVLFLYAGEVFVYRTSRLKETAFSFVLSGSALVWMVSQREWYLS</sequence>
<protein>
    <recommendedName>
        <fullName evidence="16">Ergosterol biosynthesis protein Erg28</fullName>
    </recommendedName>
</protein>
<evidence type="ECO:0000256" key="2">
    <source>
        <dbReference type="ARBA" id="ARBA00005377"/>
    </source>
</evidence>
<evidence type="ECO:0008006" key="16">
    <source>
        <dbReference type="Google" id="ProtNLM"/>
    </source>
</evidence>
<keyword evidence="10 13" id="KW-0472">Membrane</keyword>
<evidence type="ECO:0000256" key="10">
    <source>
        <dbReference type="ARBA" id="ARBA00023136"/>
    </source>
</evidence>
<dbReference type="GO" id="GO:0030674">
    <property type="term" value="F:protein-macromolecule adaptor activity"/>
    <property type="evidence" value="ECO:0007669"/>
    <property type="project" value="TreeGrafter"/>
</dbReference>
<evidence type="ECO:0000256" key="4">
    <source>
        <dbReference type="ARBA" id="ARBA00022692"/>
    </source>
</evidence>
<evidence type="ECO:0000256" key="11">
    <source>
        <dbReference type="ARBA" id="ARBA00023166"/>
    </source>
</evidence>
<evidence type="ECO:0000256" key="1">
    <source>
        <dbReference type="ARBA" id="ARBA00004477"/>
    </source>
</evidence>
<feature type="transmembrane region" description="Helical" evidence="13">
    <location>
        <begin position="86"/>
        <end position="105"/>
    </location>
</feature>
<keyword evidence="9" id="KW-0443">Lipid metabolism</keyword>
<dbReference type="InterPro" id="IPR005352">
    <property type="entry name" value="Erg28"/>
</dbReference>
<keyword evidence="3" id="KW-0444">Lipid biosynthesis</keyword>
<keyword evidence="8" id="KW-0756">Sterol biosynthesis</keyword>
<evidence type="ECO:0000256" key="13">
    <source>
        <dbReference type="SAM" id="Phobius"/>
    </source>
</evidence>
<evidence type="ECO:0000256" key="6">
    <source>
        <dbReference type="ARBA" id="ARBA00022955"/>
    </source>
</evidence>
<dbReference type="GO" id="GO:0016126">
    <property type="term" value="P:sterol biosynthetic process"/>
    <property type="evidence" value="ECO:0007669"/>
    <property type="project" value="UniProtKB-KW"/>
</dbReference>
<feature type="transmembrane region" description="Helical" evidence="13">
    <location>
        <begin position="13"/>
        <end position="34"/>
    </location>
</feature>
<name>A0A553HQ10_9PEZI</name>
<comment type="subcellular location">
    <subcellularLocation>
        <location evidence="1">Endoplasmic reticulum membrane</location>
        <topology evidence="1">Multi-pass membrane protein</topology>
    </subcellularLocation>
</comment>
<evidence type="ECO:0000313" key="14">
    <source>
        <dbReference type="EMBL" id="TRX90032.1"/>
    </source>
</evidence>
<keyword evidence="4 13" id="KW-0812">Transmembrane</keyword>
<keyword evidence="7 13" id="KW-1133">Transmembrane helix</keyword>
<dbReference type="OrthoDB" id="6485510at2759"/>
<dbReference type="GO" id="GO:0005789">
    <property type="term" value="C:endoplasmic reticulum membrane"/>
    <property type="evidence" value="ECO:0007669"/>
    <property type="project" value="UniProtKB-SubCell"/>
</dbReference>
<dbReference type="PANTHER" id="PTHR15451:SF19">
    <property type="entry name" value="ERGOSTEROL BIOSYNTHETIC PROTEIN 28 HOMOLOG"/>
    <property type="match status" value="1"/>
</dbReference>
<accession>A0A553HQ10</accession>
<proteinExistence type="inferred from homology"/>
<comment type="similarity">
    <text evidence="2">Belongs to the ERG28 family.</text>
</comment>
<dbReference type="Pfam" id="PF03694">
    <property type="entry name" value="Erg28"/>
    <property type="match status" value="1"/>
</dbReference>
<evidence type="ECO:0000256" key="3">
    <source>
        <dbReference type="ARBA" id="ARBA00022516"/>
    </source>
</evidence>
<evidence type="ECO:0000313" key="15">
    <source>
        <dbReference type="Proteomes" id="UP000319160"/>
    </source>
</evidence>
<comment type="caution">
    <text evidence="14">The sequence shown here is derived from an EMBL/GenBank/DDBJ whole genome shotgun (WGS) entry which is preliminary data.</text>
</comment>
<keyword evidence="12" id="KW-0753">Steroid metabolism</keyword>
<dbReference type="STRING" id="2512241.A0A553HQ10"/>
<evidence type="ECO:0000256" key="5">
    <source>
        <dbReference type="ARBA" id="ARBA00022824"/>
    </source>
</evidence>
<reference evidence="15" key="1">
    <citation type="submission" date="2019-06" db="EMBL/GenBank/DDBJ databases">
        <title>Draft genome sequence of the griseofulvin-producing fungus Xylaria cubensis strain G536.</title>
        <authorList>
            <person name="Mead M.E."/>
            <person name="Raja H.A."/>
            <person name="Steenwyk J.L."/>
            <person name="Knowles S.L."/>
            <person name="Oberlies N.H."/>
            <person name="Rokas A."/>
        </authorList>
    </citation>
    <scope>NUCLEOTIDE SEQUENCE [LARGE SCALE GENOMIC DNA]</scope>
    <source>
        <strain evidence="15">G536</strain>
    </source>
</reference>
<organism evidence="14 15">
    <name type="scientific">Xylaria flabelliformis</name>
    <dbReference type="NCBI Taxonomy" id="2512241"/>
    <lineage>
        <taxon>Eukaryota</taxon>
        <taxon>Fungi</taxon>
        <taxon>Dikarya</taxon>
        <taxon>Ascomycota</taxon>
        <taxon>Pezizomycotina</taxon>
        <taxon>Sordariomycetes</taxon>
        <taxon>Xylariomycetidae</taxon>
        <taxon>Xylariales</taxon>
        <taxon>Xylariaceae</taxon>
        <taxon>Xylaria</taxon>
    </lineage>
</organism>
<dbReference type="AlphaFoldDB" id="A0A553HQ10"/>
<keyword evidence="11" id="KW-1207">Sterol metabolism</keyword>
<evidence type="ECO:0000256" key="9">
    <source>
        <dbReference type="ARBA" id="ARBA00023098"/>
    </source>
</evidence>
<gene>
    <name evidence="14" type="ORF">FHL15_009133</name>
</gene>
<dbReference type="PANTHER" id="PTHR15451">
    <property type="entry name" value="ERGOSTEROL BIOSYNTHETIC PROTEIN 28-RELATED"/>
    <property type="match status" value="1"/>
</dbReference>